<organism evidence="1">
    <name type="scientific">Ananas comosus var. bracteatus</name>
    <name type="common">red pineapple</name>
    <dbReference type="NCBI Taxonomy" id="296719"/>
    <lineage>
        <taxon>Eukaryota</taxon>
        <taxon>Viridiplantae</taxon>
        <taxon>Streptophyta</taxon>
        <taxon>Embryophyta</taxon>
        <taxon>Tracheophyta</taxon>
        <taxon>Spermatophyta</taxon>
        <taxon>Magnoliopsida</taxon>
        <taxon>Liliopsida</taxon>
        <taxon>Poales</taxon>
        <taxon>Bromeliaceae</taxon>
        <taxon>Bromelioideae</taxon>
        <taxon>Ananas</taxon>
    </lineage>
</organism>
<accession>A0A6V7Q6D8</accession>
<proteinExistence type="predicted"/>
<evidence type="ECO:0000313" key="1">
    <source>
        <dbReference type="EMBL" id="CAD1838580.1"/>
    </source>
</evidence>
<protein>
    <submittedName>
        <fullName evidence="1">Uncharacterized protein</fullName>
    </submittedName>
</protein>
<gene>
    <name evidence="1" type="ORF">CB5_LOCUS21791</name>
</gene>
<sequence>MEKHICLLPHSRTFLYSNRLVCPNFNLFLSSRRHRNVATCCGRGSSSAFSSSAALRPPLSHPLRLPGIASARLPPLLLPAAIVEIDGRVVLAAMYVSSCRASSKDPCGAPCCCSALPIVTRCCSTLPADACSAIPVVARCRSVLSADVRRCSALSADAWCRLALLVVAWCHSVLSADAWYLWALSADAWCRSALPVVV</sequence>
<reference evidence="1" key="1">
    <citation type="submission" date="2020-07" db="EMBL/GenBank/DDBJ databases">
        <authorList>
            <person name="Lin J."/>
        </authorList>
    </citation>
    <scope>NUCLEOTIDE SEQUENCE</scope>
</reference>
<dbReference type="AlphaFoldDB" id="A0A6V7Q6D8"/>
<name>A0A6V7Q6D8_ANACO</name>
<dbReference type="EMBL" id="LR862133">
    <property type="protein sequence ID" value="CAD1838580.1"/>
    <property type="molecule type" value="Genomic_DNA"/>
</dbReference>